<evidence type="ECO:0000256" key="8">
    <source>
        <dbReference type="ARBA" id="ARBA00022777"/>
    </source>
</evidence>
<evidence type="ECO:0000256" key="9">
    <source>
        <dbReference type="ARBA" id="ARBA00022840"/>
    </source>
</evidence>
<keyword evidence="5" id="KW-0028">Amino-acid biosynthesis</keyword>
<comment type="caution">
    <text evidence="13">The sequence shown here is derived from an EMBL/GenBank/DDBJ whole genome shotgun (WGS) entry which is preliminary data.</text>
</comment>
<comment type="similarity">
    <text evidence="3">Belongs to the shikimate kinase family.</text>
</comment>
<proteinExistence type="inferred from homology"/>
<comment type="catalytic activity">
    <reaction evidence="11">
        <text>shikimate + ATP = 3-phosphoshikimate + ADP + H(+)</text>
        <dbReference type="Rhea" id="RHEA:13121"/>
        <dbReference type="ChEBI" id="CHEBI:15378"/>
        <dbReference type="ChEBI" id="CHEBI:30616"/>
        <dbReference type="ChEBI" id="CHEBI:36208"/>
        <dbReference type="ChEBI" id="CHEBI:145989"/>
        <dbReference type="ChEBI" id="CHEBI:456216"/>
        <dbReference type="EC" id="2.7.1.71"/>
    </reaction>
</comment>
<reference evidence="13 14" key="1">
    <citation type="submission" date="2020-09" db="EMBL/GenBank/DDBJ databases">
        <title>De no assembly of potato wild relative species, Solanum commersonii.</title>
        <authorList>
            <person name="Cho K."/>
        </authorList>
    </citation>
    <scope>NUCLEOTIDE SEQUENCE [LARGE SCALE GENOMIC DNA]</scope>
    <source>
        <strain evidence="13">LZ3.2</strain>
        <tissue evidence="13">Leaf</tissue>
    </source>
</reference>
<organism evidence="13 14">
    <name type="scientific">Solanum commersonii</name>
    <name type="common">Commerson's wild potato</name>
    <name type="synonym">Commerson's nightshade</name>
    <dbReference type="NCBI Taxonomy" id="4109"/>
    <lineage>
        <taxon>Eukaryota</taxon>
        <taxon>Viridiplantae</taxon>
        <taxon>Streptophyta</taxon>
        <taxon>Embryophyta</taxon>
        <taxon>Tracheophyta</taxon>
        <taxon>Spermatophyta</taxon>
        <taxon>Magnoliopsida</taxon>
        <taxon>eudicotyledons</taxon>
        <taxon>Gunneridae</taxon>
        <taxon>Pentapetalae</taxon>
        <taxon>asterids</taxon>
        <taxon>lamiids</taxon>
        <taxon>Solanales</taxon>
        <taxon>Solanaceae</taxon>
        <taxon>Solanoideae</taxon>
        <taxon>Solaneae</taxon>
        <taxon>Solanum</taxon>
    </lineage>
</organism>
<sequence>MEARVSQSLQLPSWINSDKVVRKPSGLLRFSEKWNEKPRHRIVVSCHLQPRKAARSDRRVQLKVSCSSQNVQASVLESGCFSASIDEIETLKNKAEEVEEYLDGRCVYLVGMMGSGKTTVGRILAETLGYSFFDCDRLIEQAVGGTTVAEIFELRGENFFRDNETEVLHKLSLMHRLVVSTGGGAVVRPINWYLNQITLMKFLQLLVPVLWLSADICLFGAINALLRRHMHKGISVWLDVPLEALAKRITAEGTKSRPLLHEESGDVYDKTLKRLTTLMEKRGENYANASARVSLENIALKREKDVCHITPTEITLEVLIQIENFLKTQKSVVVL</sequence>
<dbReference type="InterPro" id="IPR027417">
    <property type="entry name" value="P-loop_NTPase"/>
</dbReference>
<dbReference type="PANTHER" id="PTHR21087:SF16">
    <property type="entry name" value="SHIKIMATE KINASE 1, CHLOROPLASTIC"/>
    <property type="match status" value="1"/>
</dbReference>
<dbReference type="GO" id="GO:0008652">
    <property type="term" value="P:amino acid biosynthetic process"/>
    <property type="evidence" value="ECO:0007669"/>
    <property type="project" value="UniProtKB-KW"/>
</dbReference>
<dbReference type="CDD" id="cd00464">
    <property type="entry name" value="SK"/>
    <property type="match status" value="1"/>
</dbReference>
<dbReference type="Pfam" id="PF01202">
    <property type="entry name" value="SKI"/>
    <property type="match status" value="2"/>
</dbReference>
<evidence type="ECO:0000256" key="7">
    <source>
        <dbReference type="ARBA" id="ARBA00022741"/>
    </source>
</evidence>
<keyword evidence="7" id="KW-0547">Nucleotide-binding</keyword>
<dbReference type="HAMAP" id="MF_00109">
    <property type="entry name" value="Shikimate_kinase"/>
    <property type="match status" value="1"/>
</dbReference>
<dbReference type="EMBL" id="JACXVP010000004">
    <property type="protein sequence ID" value="KAG5611787.1"/>
    <property type="molecule type" value="Genomic_DNA"/>
</dbReference>
<evidence type="ECO:0000256" key="5">
    <source>
        <dbReference type="ARBA" id="ARBA00022605"/>
    </source>
</evidence>
<evidence type="ECO:0000256" key="6">
    <source>
        <dbReference type="ARBA" id="ARBA00022679"/>
    </source>
</evidence>
<keyword evidence="9" id="KW-0067">ATP-binding</keyword>
<evidence type="ECO:0000256" key="1">
    <source>
        <dbReference type="ARBA" id="ARBA00002641"/>
    </source>
</evidence>
<keyword evidence="10" id="KW-0057">Aromatic amino acid biosynthesis</keyword>
<dbReference type="GO" id="GO:0004765">
    <property type="term" value="F:shikimate kinase activity"/>
    <property type="evidence" value="ECO:0007669"/>
    <property type="project" value="UniProtKB-EC"/>
</dbReference>
<dbReference type="Proteomes" id="UP000824120">
    <property type="component" value="Chromosome 4"/>
</dbReference>
<evidence type="ECO:0000256" key="12">
    <source>
        <dbReference type="SAM" id="Phobius"/>
    </source>
</evidence>
<dbReference type="OrthoDB" id="197068at2759"/>
<gene>
    <name evidence="13" type="ORF">H5410_023068</name>
</gene>
<evidence type="ECO:0000256" key="3">
    <source>
        <dbReference type="ARBA" id="ARBA00006997"/>
    </source>
</evidence>
<keyword evidence="12" id="KW-0472">Membrane</keyword>
<dbReference type="GO" id="GO:0005829">
    <property type="term" value="C:cytosol"/>
    <property type="evidence" value="ECO:0007669"/>
    <property type="project" value="TreeGrafter"/>
</dbReference>
<keyword evidence="12" id="KW-0812">Transmembrane</keyword>
<keyword evidence="12" id="KW-1133">Transmembrane helix</keyword>
<keyword evidence="14" id="KW-1185">Reference proteome</keyword>
<keyword evidence="6" id="KW-0808">Transferase</keyword>
<dbReference type="EC" id="2.7.1.71" evidence="4"/>
<dbReference type="InterPro" id="IPR031322">
    <property type="entry name" value="Shikimate/glucono_kinase"/>
</dbReference>
<dbReference type="PANTHER" id="PTHR21087">
    <property type="entry name" value="SHIKIMATE KINASE"/>
    <property type="match status" value="1"/>
</dbReference>
<dbReference type="InterPro" id="IPR000623">
    <property type="entry name" value="Shikimate_kinase/TSH1"/>
</dbReference>
<accession>A0A9J5ZFT4</accession>
<keyword evidence="8" id="KW-0418">Kinase</keyword>
<name>A0A9J5ZFT4_SOLCO</name>
<dbReference type="AlphaFoldDB" id="A0A9J5ZFT4"/>
<dbReference type="GO" id="GO:0009507">
    <property type="term" value="C:chloroplast"/>
    <property type="evidence" value="ECO:0007669"/>
    <property type="project" value="TreeGrafter"/>
</dbReference>
<dbReference type="GO" id="GO:0005524">
    <property type="term" value="F:ATP binding"/>
    <property type="evidence" value="ECO:0007669"/>
    <property type="project" value="UniProtKB-KW"/>
</dbReference>
<evidence type="ECO:0000256" key="10">
    <source>
        <dbReference type="ARBA" id="ARBA00023141"/>
    </source>
</evidence>
<dbReference type="PROSITE" id="PS01128">
    <property type="entry name" value="SHIKIMATE_KINASE"/>
    <property type="match status" value="1"/>
</dbReference>
<comment type="function">
    <text evidence="1">Catalyzes the specific phosphorylation of the 3-hydroxyl group of shikimic acid using ATP as a cosubstrate.</text>
</comment>
<dbReference type="SUPFAM" id="SSF52540">
    <property type="entry name" value="P-loop containing nucleoside triphosphate hydrolases"/>
    <property type="match status" value="1"/>
</dbReference>
<evidence type="ECO:0000256" key="4">
    <source>
        <dbReference type="ARBA" id="ARBA00012154"/>
    </source>
</evidence>
<dbReference type="GO" id="GO:0009073">
    <property type="term" value="P:aromatic amino acid family biosynthetic process"/>
    <property type="evidence" value="ECO:0007669"/>
    <property type="project" value="UniProtKB-KW"/>
</dbReference>
<evidence type="ECO:0000256" key="11">
    <source>
        <dbReference type="ARBA" id="ARBA00048567"/>
    </source>
</evidence>
<dbReference type="PRINTS" id="PR01100">
    <property type="entry name" value="SHIKIMTKNASE"/>
</dbReference>
<evidence type="ECO:0000313" key="14">
    <source>
        <dbReference type="Proteomes" id="UP000824120"/>
    </source>
</evidence>
<comment type="pathway">
    <text evidence="2">Metabolic intermediate biosynthesis; chorismate biosynthesis; chorismate from D-erythrose 4-phosphate and phosphoenolpyruvate: step 5/7.</text>
</comment>
<protein>
    <recommendedName>
        <fullName evidence="4">shikimate kinase</fullName>
        <ecNumber evidence="4">2.7.1.71</ecNumber>
    </recommendedName>
</protein>
<dbReference type="InterPro" id="IPR023000">
    <property type="entry name" value="Shikimate_kinase_CS"/>
</dbReference>
<evidence type="ECO:0000313" key="13">
    <source>
        <dbReference type="EMBL" id="KAG5611787.1"/>
    </source>
</evidence>
<feature type="transmembrane region" description="Helical" evidence="12">
    <location>
        <begin position="205"/>
        <end position="226"/>
    </location>
</feature>
<dbReference type="Gene3D" id="3.40.50.300">
    <property type="entry name" value="P-loop containing nucleotide triphosphate hydrolases"/>
    <property type="match status" value="1"/>
</dbReference>
<evidence type="ECO:0000256" key="2">
    <source>
        <dbReference type="ARBA" id="ARBA00004842"/>
    </source>
</evidence>